<dbReference type="Pfam" id="PF19018">
    <property type="entry name" value="Vanin_C"/>
    <property type="match status" value="1"/>
</dbReference>
<dbReference type="eggNOG" id="KOG0806">
    <property type="taxonomic scope" value="Eukaryota"/>
</dbReference>
<dbReference type="PANTHER" id="PTHR10609">
    <property type="entry name" value="BIOTINIDASE-RELATED"/>
    <property type="match status" value="1"/>
</dbReference>
<evidence type="ECO:0000313" key="6">
    <source>
        <dbReference type="Proteomes" id="UP000007801"/>
    </source>
</evidence>
<gene>
    <name evidence="5" type="primary">Dana\GF20306</name>
    <name evidence="5" type="synonym">dana_GLEANR_2718</name>
    <name evidence="5" type="ORF">GF20306</name>
</gene>
<accession>B3MQ46</accession>
<dbReference type="STRING" id="7217.B3MQ46"/>
<keyword evidence="6" id="KW-1185">Reference proteome</keyword>
<evidence type="ECO:0000256" key="2">
    <source>
        <dbReference type="ARBA" id="ARBA00022801"/>
    </source>
</evidence>
<dbReference type="Proteomes" id="UP000007801">
    <property type="component" value="Unassembled WGS sequence"/>
</dbReference>
<dbReference type="Pfam" id="PF00795">
    <property type="entry name" value="CN_hydrolase"/>
    <property type="match status" value="1"/>
</dbReference>
<dbReference type="PROSITE" id="PS50263">
    <property type="entry name" value="CN_HYDROLASE"/>
    <property type="match status" value="1"/>
</dbReference>
<dbReference type="AlphaFoldDB" id="B3MQ46"/>
<dbReference type="GO" id="GO:0006325">
    <property type="term" value="P:chromatin organization"/>
    <property type="evidence" value="ECO:0007669"/>
    <property type="project" value="EnsemblMetazoa"/>
</dbReference>
<organism evidence="5 6">
    <name type="scientific">Drosophila ananassae</name>
    <name type="common">Fruit fly</name>
    <dbReference type="NCBI Taxonomy" id="7217"/>
    <lineage>
        <taxon>Eukaryota</taxon>
        <taxon>Metazoa</taxon>
        <taxon>Ecdysozoa</taxon>
        <taxon>Arthropoda</taxon>
        <taxon>Hexapoda</taxon>
        <taxon>Insecta</taxon>
        <taxon>Pterygota</taxon>
        <taxon>Neoptera</taxon>
        <taxon>Endopterygota</taxon>
        <taxon>Diptera</taxon>
        <taxon>Brachycera</taxon>
        <taxon>Muscomorpha</taxon>
        <taxon>Ephydroidea</taxon>
        <taxon>Drosophilidae</taxon>
        <taxon>Drosophila</taxon>
        <taxon>Sophophora</taxon>
    </lineage>
</organism>
<feature type="signal peptide" evidence="3">
    <location>
        <begin position="1"/>
        <end position="18"/>
    </location>
</feature>
<dbReference type="HOGENOM" id="CLU_033209_1_0_1"/>
<evidence type="ECO:0000259" key="4">
    <source>
        <dbReference type="PROSITE" id="PS50263"/>
    </source>
</evidence>
<dbReference type="InParanoid" id="B3MQ46"/>
<name>B3MQ46_DROAN</name>
<keyword evidence="2 5" id="KW-0378">Hydrolase</keyword>
<dbReference type="InterPro" id="IPR003010">
    <property type="entry name" value="C-N_Hydrolase"/>
</dbReference>
<dbReference type="GeneID" id="6503017"/>
<protein>
    <recommendedName>
        <fullName evidence="4">CN hydrolase domain-containing protein</fullName>
    </recommendedName>
</protein>
<dbReference type="FunCoup" id="B3MQ46">
    <property type="interactions" value="27"/>
</dbReference>
<proteinExistence type="inferred from homology"/>
<feature type="domain" description="CN hydrolase" evidence="4">
    <location>
        <begin position="39"/>
        <end position="299"/>
    </location>
</feature>
<dbReference type="InterPro" id="IPR036526">
    <property type="entry name" value="C-N_Hydrolase_sf"/>
</dbReference>
<dbReference type="OMA" id="HLWRHEY"/>
<dbReference type="EMBL" id="CH902621">
    <property type="protein sequence ID" value="EDV44472.1"/>
    <property type="molecule type" value="Genomic_DNA"/>
</dbReference>
<dbReference type="PhylomeDB" id="B3MQ46"/>
<keyword evidence="3" id="KW-0732">Signal</keyword>
<evidence type="ECO:0000256" key="3">
    <source>
        <dbReference type="SAM" id="SignalP"/>
    </source>
</evidence>
<comment type="similarity">
    <text evidence="1">Belongs to the carbon-nitrogen hydrolase superfamily. BTD/VNN family.</text>
</comment>
<sequence length="560" mass="62328">MMAIKVLVLLLIAFLGQSHQRSQPSDATYYAGVVEHMGAPASITSPRDRTTYISTEFQRIIASDEAKDLDIIVFPEHVTNYKETASFVPHGGQNVTPCYQTDYDLLLIEMSCAARATGIYVVINLIEKEICANGSGSNTYDPCPAQGIRFFNTNVVFDRSGRVISRYRKTHLWRHEYNSRSVLRQPDVSTFATDFGVTFGHFICFDMLFYEPAMVLVRDLNITDIIYPTYWFSELPFLTALQLQEGWSFGNNVNLLAADASDPAGKTTGSGIYAGRLGRLQAEIFAQPTTRLLKARVPKKDRVQQLGDQVEELFTPRLITPRLTGVDTYRDYNVDIFETVLLEPDFLEVSQRLCHGTFCCDFSAKRALTPGDITADLLTYRYRIAAYSGDETTVIRVDRSEQAVCAIIACTNASLLSCGSIFPASGGQVANKHYFAEIKINASFPAAPRGRRLIMPSTLDGSFKPIAVSKFDWSESPAPAAKNPDKETRISLDLIRPQNDLLTFAIWANYYTDLPSTHNLDHMQPTTEGAVVPTPTSGAPSMVWKSLTSLLVLISLIFQF</sequence>
<feature type="chain" id="PRO_5002793453" description="CN hydrolase domain-containing protein" evidence="3">
    <location>
        <begin position="19"/>
        <end position="560"/>
    </location>
</feature>
<dbReference type="InterPro" id="IPR040154">
    <property type="entry name" value="Biotinidase/VNN"/>
</dbReference>
<evidence type="ECO:0000256" key="1">
    <source>
        <dbReference type="ARBA" id="ARBA00008225"/>
    </source>
</evidence>
<dbReference type="PANTHER" id="PTHR10609:SF14">
    <property type="entry name" value="BIOTINIDASE"/>
    <property type="match status" value="1"/>
</dbReference>
<dbReference type="KEGG" id="dan:6503017"/>
<dbReference type="Gene3D" id="3.60.110.10">
    <property type="entry name" value="Carbon-nitrogen hydrolase"/>
    <property type="match status" value="1"/>
</dbReference>
<dbReference type="InterPro" id="IPR043957">
    <property type="entry name" value="Vanin_C"/>
</dbReference>
<evidence type="ECO:0000313" key="5">
    <source>
        <dbReference type="EMBL" id="EDV44472.1"/>
    </source>
</evidence>
<reference evidence="5 6" key="1">
    <citation type="journal article" date="2007" name="Nature">
        <title>Evolution of genes and genomes on the Drosophila phylogeny.</title>
        <authorList>
            <consortium name="Drosophila 12 Genomes Consortium"/>
            <person name="Clark A.G."/>
            <person name="Eisen M.B."/>
            <person name="Smith D.R."/>
            <person name="Bergman C.M."/>
            <person name="Oliver B."/>
            <person name="Markow T.A."/>
            <person name="Kaufman T.C."/>
            <person name="Kellis M."/>
            <person name="Gelbart W."/>
            <person name="Iyer V.N."/>
            <person name="Pollard D.A."/>
            <person name="Sackton T.B."/>
            <person name="Larracuente A.M."/>
            <person name="Singh N.D."/>
            <person name="Abad J.P."/>
            <person name="Abt D.N."/>
            <person name="Adryan B."/>
            <person name="Aguade M."/>
            <person name="Akashi H."/>
            <person name="Anderson W.W."/>
            <person name="Aquadro C.F."/>
            <person name="Ardell D.H."/>
            <person name="Arguello R."/>
            <person name="Artieri C.G."/>
            <person name="Barbash D.A."/>
            <person name="Barker D."/>
            <person name="Barsanti P."/>
            <person name="Batterham P."/>
            <person name="Batzoglou S."/>
            <person name="Begun D."/>
            <person name="Bhutkar A."/>
            <person name="Blanco E."/>
            <person name="Bosak S.A."/>
            <person name="Bradley R.K."/>
            <person name="Brand A.D."/>
            <person name="Brent M.R."/>
            <person name="Brooks A.N."/>
            <person name="Brown R.H."/>
            <person name="Butlin R.K."/>
            <person name="Caggese C."/>
            <person name="Calvi B.R."/>
            <person name="Bernardo de Carvalho A."/>
            <person name="Caspi A."/>
            <person name="Castrezana S."/>
            <person name="Celniker S.E."/>
            <person name="Chang J.L."/>
            <person name="Chapple C."/>
            <person name="Chatterji S."/>
            <person name="Chinwalla A."/>
            <person name="Civetta A."/>
            <person name="Clifton S.W."/>
            <person name="Comeron J.M."/>
            <person name="Costello J.C."/>
            <person name="Coyne J.A."/>
            <person name="Daub J."/>
            <person name="David R.G."/>
            <person name="Delcher A.L."/>
            <person name="Delehaunty K."/>
            <person name="Do C.B."/>
            <person name="Ebling H."/>
            <person name="Edwards K."/>
            <person name="Eickbush T."/>
            <person name="Evans J.D."/>
            <person name="Filipski A."/>
            <person name="Findeiss S."/>
            <person name="Freyhult E."/>
            <person name="Fulton L."/>
            <person name="Fulton R."/>
            <person name="Garcia A.C."/>
            <person name="Gardiner A."/>
            <person name="Garfield D.A."/>
            <person name="Garvin B.E."/>
            <person name="Gibson G."/>
            <person name="Gilbert D."/>
            <person name="Gnerre S."/>
            <person name="Godfrey J."/>
            <person name="Good R."/>
            <person name="Gotea V."/>
            <person name="Gravely B."/>
            <person name="Greenberg A.J."/>
            <person name="Griffiths-Jones S."/>
            <person name="Gross S."/>
            <person name="Guigo R."/>
            <person name="Gustafson E.A."/>
            <person name="Haerty W."/>
            <person name="Hahn M.W."/>
            <person name="Halligan D.L."/>
            <person name="Halpern A.L."/>
            <person name="Halter G.M."/>
            <person name="Han M.V."/>
            <person name="Heger A."/>
            <person name="Hillier L."/>
            <person name="Hinrichs A.S."/>
            <person name="Holmes I."/>
            <person name="Hoskins R.A."/>
            <person name="Hubisz M.J."/>
            <person name="Hultmark D."/>
            <person name="Huntley M.A."/>
            <person name="Jaffe D.B."/>
            <person name="Jagadeeshan S."/>
            <person name="Jeck W.R."/>
            <person name="Johnson J."/>
            <person name="Jones C.D."/>
            <person name="Jordan W.C."/>
            <person name="Karpen G.H."/>
            <person name="Kataoka E."/>
            <person name="Keightley P.D."/>
            <person name="Kheradpour P."/>
            <person name="Kirkness E.F."/>
            <person name="Koerich L.B."/>
            <person name="Kristiansen K."/>
            <person name="Kudrna D."/>
            <person name="Kulathinal R.J."/>
            <person name="Kumar S."/>
            <person name="Kwok R."/>
            <person name="Lander E."/>
            <person name="Langley C.H."/>
            <person name="Lapoint R."/>
            <person name="Lazzaro B.P."/>
            <person name="Lee S.J."/>
            <person name="Levesque L."/>
            <person name="Li R."/>
            <person name="Lin C.F."/>
            <person name="Lin M.F."/>
            <person name="Lindblad-Toh K."/>
            <person name="Llopart A."/>
            <person name="Long M."/>
            <person name="Low L."/>
            <person name="Lozovsky E."/>
            <person name="Lu J."/>
            <person name="Luo M."/>
            <person name="Machado C.A."/>
            <person name="Makalowski W."/>
            <person name="Marzo M."/>
            <person name="Matsuda M."/>
            <person name="Matzkin L."/>
            <person name="McAllister B."/>
            <person name="McBride C.S."/>
            <person name="McKernan B."/>
            <person name="McKernan K."/>
            <person name="Mendez-Lago M."/>
            <person name="Minx P."/>
            <person name="Mollenhauer M.U."/>
            <person name="Montooth K."/>
            <person name="Mount S.M."/>
            <person name="Mu X."/>
            <person name="Myers E."/>
            <person name="Negre B."/>
            <person name="Newfeld S."/>
            <person name="Nielsen R."/>
            <person name="Noor M.A."/>
            <person name="O'Grady P."/>
            <person name="Pachter L."/>
            <person name="Papaceit M."/>
            <person name="Parisi M.J."/>
            <person name="Parisi M."/>
            <person name="Parts L."/>
            <person name="Pedersen J.S."/>
            <person name="Pesole G."/>
            <person name="Phillippy A.M."/>
            <person name="Ponting C.P."/>
            <person name="Pop M."/>
            <person name="Porcelli D."/>
            <person name="Powell J.R."/>
            <person name="Prohaska S."/>
            <person name="Pruitt K."/>
            <person name="Puig M."/>
            <person name="Quesneville H."/>
            <person name="Ram K.R."/>
            <person name="Rand D."/>
            <person name="Rasmussen M.D."/>
            <person name="Reed L.K."/>
            <person name="Reenan R."/>
            <person name="Reily A."/>
            <person name="Remington K.A."/>
            <person name="Rieger T.T."/>
            <person name="Ritchie M.G."/>
            <person name="Robin C."/>
            <person name="Rogers Y.H."/>
            <person name="Rohde C."/>
            <person name="Rozas J."/>
            <person name="Rubenfield M.J."/>
            <person name="Ruiz A."/>
            <person name="Russo S."/>
            <person name="Salzberg S.L."/>
            <person name="Sanchez-Gracia A."/>
            <person name="Saranga D.J."/>
            <person name="Sato H."/>
            <person name="Schaeffer S.W."/>
            <person name="Schatz M.C."/>
            <person name="Schlenke T."/>
            <person name="Schwartz R."/>
            <person name="Segarra C."/>
            <person name="Singh R.S."/>
            <person name="Sirot L."/>
            <person name="Sirota M."/>
            <person name="Sisneros N.B."/>
            <person name="Smith C.D."/>
            <person name="Smith T.F."/>
            <person name="Spieth J."/>
            <person name="Stage D.E."/>
            <person name="Stark A."/>
            <person name="Stephan W."/>
            <person name="Strausberg R.L."/>
            <person name="Strempel S."/>
            <person name="Sturgill D."/>
            <person name="Sutton G."/>
            <person name="Sutton G.G."/>
            <person name="Tao W."/>
            <person name="Teichmann S."/>
            <person name="Tobari Y.N."/>
            <person name="Tomimura Y."/>
            <person name="Tsolas J.M."/>
            <person name="Valente V.L."/>
            <person name="Venter E."/>
            <person name="Venter J.C."/>
            <person name="Vicario S."/>
            <person name="Vieira F.G."/>
            <person name="Vilella A.J."/>
            <person name="Villasante A."/>
            <person name="Walenz B."/>
            <person name="Wang J."/>
            <person name="Wasserman M."/>
            <person name="Watts T."/>
            <person name="Wilson D."/>
            <person name="Wilson R.K."/>
            <person name="Wing R.A."/>
            <person name="Wolfner M.F."/>
            <person name="Wong A."/>
            <person name="Wong G.K."/>
            <person name="Wu C.I."/>
            <person name="Wu G."/>
            <person name="Yamamoto D."/>
            <person name="Yang H.P."/>
            <person name="Yang S.P."/>
            <person name="Yorke J.A."/>
            <person name="Yoshida K."/>
            <person name="Zdobnov E."/>
            <person name="Zhang P."/>
            <person name="Zhang Y."/>
            <person name="Zimin A.V."/>
            <person name="Baldwin J."/>
            <person name="Abdouelleil A."/>
            <person name="Abdulkadir J."/>
            <person name="Abebe A."/>
            <person name="Abera B."/>
            <person name="Abreu J."/>
            <person name="Acer S.C."/>
            <person name="Aftuck L."/>
            <person name="Alexander A."/>
            <person name="An P."/>
            <person name="Anderson E."/>
            <person name="Anderson S."/>
            <person name="Arachi H."/>
            <person name="Azer M."/>
            <person name="Bachantsang P."/>
            <person name="Barry A."/>
            <person name="Bayul T."/>
            <person name="Berlin A."/>
            <person name="Bessette D."/>
            <person name="Bloom T."/>
            <person name="Blye J."/>
            <person name="Boguslavskiy L."/>
            <person name="Bonnet C."/>
            <person name="Boukhgalter B."/>
            <person name="Bourzgui I."/>
            <person name="Brown A."/>
            <person name="Cahill P."/>
            <person name="Channer S."/>
            <person name="Cheshatsang Y."/>
            <person name="Chuda L."/>
            <person name="Citroen M."/>
            <person name="Collymore A."/>
            <person name="Cooke P."/>
            <person name="Costello M."/>
            <person name="D'Aco K."/>
            <person name="Daza R."/>
            <person name="De Haan G."/>
            <person name="DeGray S."/>
            <person name="DeMaso C."/>
            <person name="Dhargay N."/>
            <person name="Dooley K."/>
            <person name="Dooley E."/>
            <person name="Doricent M."/>
            <person name="Dorje P."/>
            <person name="Dorjee K."/>
            <person name="Dupes A."/>
            <person name="Elong R."/>
            <person name="Falk J."/>
            <person name="Farina A."/>
            <person name="Faro S."/>
            <person name="Ferguson D."/>
            <person name="Fisher S."/>
            <person name="Foley C.D."/>
            <person name="Franke A."/>
            <person name="Friedrich D."/>
            <person name="Gadbois L."/>
            <person name="Gearin G."/>
            <person name="Gearin C.R."/>
            <person name="Giannoukos G."/>
            <person name="Goode T."/>
            <person name="Graham J."/>
            <person name="Grandbois E."/>
            <person name="Grewal S."/>
            <person name="Gyaltsen K."/>
            <person name="Hafez N."/>
            <person name="Hagos B."/>
            <person name="Hall J."/>
            <person name="Henson C."/>
            <person name="Hollinger A."/>
            <person name="Honan T."/>
            <person name="Huard M.D."/>
            <person name="Hughes L."/>
            <person name="Hurhula B."/>
            <person name="Husby M.E."/>
            <person name="Kamat A."/>
            <person name="Kanga B."/>
            <person name="Kashin S."/>
            <person name="Khazanovich D."/>
            <person name="Kisner P."/>
            <person name="Lance K."/>
            <person name="Lara M."/>
            <person name="Lee W."/>
            <person name="Lennon N."/>
            <person name="Letendre F."/>
            <person name="LeVine R."/>
            <person name="Lipovsky A."/>
            <person name="Liu X."/>
            <person name="Liu J."/>
            <person name="Liu S."/>
            <person name="Lokyitsang T."/>
            <person name="Lokyitsang Y."/>
            <person name="Lubonja R."/>
            <person name="Lui A."/>
            <person name="MacDonald P."/>
            <person name="Magnisalis V."/>
            <person name="Maru K."/>
            <person name="Matthews C."/>
            <person name="McCusker W."/>
            <person name="McDonough S."/>
            <person name="Mehta T."/>
            <person name="Meldrim J."/>
            <person name="Meneus L."/>
            <person name="Mihai O."/>
            <person name="Mihalev A."/>
            <person name="Mihova T."/>
            <person name="Mittelman R."/>
            <person name="Mlenga V."/>
            <person name="Montmayeur A."/>
            <person name="Mulrain L."/>
            <person name="Navidi A."/>
            <person name="Naylor J."/>
            <person name="Negash T."/>
            <person name="Nguyen T."/>
            <person name="Nguyen N."/>
            <person name="Nicol R."/>
            <person name="Norbu C."/>
            <person name="Norbu N."/>
            <person name="Novod N."/>
            <person name="O'Neill B."/>
            <person name="Osman S."/>
            <person name="Markiewicz E."/>
            <person name="Oyono O.L."/>
            <person name="Patti C."/>
            <person name="Phunkhang P."/>
            <person name="Pierre F."/>
            <person name="Priest M."/>
            <person name="Raghuraman S."/>
            <person name="Rege F."/>
            <person name="Reyes R."/>
            <person name="Rise C."/>
            <person name="Rogov P."/>
            <person name="Ross K."/>
            <person name="Ryan E."/>
            <person name="Settipalli S."/>
            <person name="Shea T."/>
            <person name="Sherpa N."/>
            <person name="Shi L."/>
            <person name="Shih D."/>
            <person name="Sparrow T."/>
            <person name="Spaulding J."/>
            <person name="Stalker J."/>
            <person name="Stange-Thomann N."/>
            <person name="Stavropoulos S."/>
            <person name="Stone C."/>
            <person name="Strader C."/>
            <person name="Tesfaye S."/>
            <person name="Thomson T."/>
            <person name="Thoulutsang Y."/>
            <person name="Thoulutsang D."/>
            <person name="Topham K."/>
            <person name="Topping I."/>
            <person name="Tsamla T."/>
            <person name="Vassiliev H."/>
            <person name="Vo A."/>
            <person name="Wangchuk T."/>
            <person name="Wangdi T."/>
            <person name="Weiand M."/>
            <person name="Wilkinson J."/>
            <person name="Wilson A."/>
            <person name="Yadav S."/>
            <person name="Young G."/>
            <person name="Yu Q."/>
            <person name="Zembek L."/>
            <person name="Zhong D."/>
            <person name="Zimmer A."/>
            <person name="Zwirko Z."/>
            <person name="Jaffe D.B."/>
            <person name="Alvarez P."/>
            <person name="Brockman W."/>
            <person name="Butler J."/>
            <person name="Chin C."/>
            <person name="Gnerre S."/>
            <person name="Grabherr M."/>
            <person name="Kleber M."/>
            <person name="Mauceli E."/>
            <person name="MacCallum I."/>
        </authorList>
    </citation>
    <scope>NUCLEOTIDE SEQUENCE [LARGE SCALE GENOMIC DNA]</scope>
    <source>
        <strain evidence="6">Tucson 14024-0371.13</strain>
    </source>
</reference>
<dbReference type="SUPFAM" id="SSF56317">
    <property type="entry name" value="Carbon-nitrogen hydrolase"/>
    <property type="match status" value="1"/>
</dbReference>
<dbReference type="OrthoDB" id="10250282at2759"/>
<dbReference type="GO" id="GO:0047708">
    <property type="term" value="F:biotinidase activity"/>
    <property type="evidence" value="ECO:0007669"/>
    <property type="project" value="EnsemblMetazoa"/>
</dbReference>